<evidence type="ECO:0000256" key="1">
    <source>
        <dbReference type="SAM" id="MobiDB-lite"/>
    </source>
</evidence>
<sequence length="126" mass="13642">MQFTETGTLAYGVQHNGVIHRDFEIRLQTVGDEIEVVAEVGSDIVDANFTVHLLARTLLRLGSIPAEEITPELLKDNLIYEDYTALLKAGRGAKKKLMDMKNGSETTDSTASSSASSDSLKPTSDA</sequence>
<name>A0A9X8VCW8_SERMA</name>
<accession>A0A9X8VCW8</accession>
<dbReference type="RefSeq" id="WP_212562799.1">
    <property type="nucleotide sequence ID" value="NZ_SPSG02000011.1"/>
</dbReference>
<evidence type="ECO:0008006" key="3">
    <source>
        <dbReference type="Google" id="ProtNLM"/>
    </source>
</evidence>
<feature type="region of interest" description="Disordered" evidence="1">
    <location>
        <begin position="95"/>
        <end position="126"/>
    </location>
</feature>
<protein>
    <recommendedName>
        <fullName evidence="3">Phage tail assembly protein</fullName>
    </recommendedName>
</protein>
<evidence type="ECO:0000313" key="2">
    <source>
        <dbReference type="EMBL" id="TFU55278.1"/>
    </source>
</evidence>
<gene>
    <name evidence="2" type="ORF">E0L31_26565</name>
</gene>
<proteinExistence type="predicted"/>
<dbReference type="EMBL" id="SPSG01003683">
    <property type="protein sequence ID" value="TFU55278.1"/>
    <property type="molecule type" value="Genomic_DNA"/>
</dbReference>
<reference evidence="2" key="1">
    <citation type="submission" date="2019-03" db="EMBL/GenBank/DDBJ databases">
        <title>Serratia marcescens strain N2 draft genome.</title>
        <authorList>
            <person name="Yassin A."/>
            <person name="El-Kenawy N."/>
            <person name="Youssef N.H."/>
        </authorList>
    </citation>
    <scope>NUCLEOTIDE SEQUENCE [LARGE SCALE GENOMIC DNA]</scope>
    <source>
        <strain evidence="2">N2</strain>
    </source>
</reference>
<dbReference type="AlphaFoldDB" id="A0A9X8VCW8"/>
<feature type="compositionally biased region" description="Low complexity" evidence="1">
    <location>
        <begin position="106"/>
        <end position="119"/>
    </location>
</feature>
<organism evidence="2">
    <name type="scientific">Serratia marcescens</name>
    <dbReference type="NCBI Taxonomy" id="615"/>
    <lineage>
        <taxon>Bacteria</taxon>
        <taxon>Pseudomonadati</taxon>
        <taxon>Pseudomonadota</taxon>
        <taxon>Gammaproteobacteria</taxon>
        <taxon>Enterobacterales</taxon>
        <taxon>Yersiniaceae</taxon>
        <taxon>Serratia</taxon>
    </lineage>
</organism>
<comment type="caution">
    <text evidence="2">The sequence shown here is derived from an EMBL/GenBank/DDBJ whole genome shotgun (WGS) entry which is preliminary data.</text>
</comment>